<sequence length="168" mass="19284">MRIWALADLHLSFGVPDKQMDIFGERWANWHQKIAANWSAHVAEGDLILIPGDISWGKEVEEARPDLEWIAKLPGTKVLLKGNHDYWWSSLNKVHKVLPPSMHVIQNNAFHWQGVGIGGTRLWDTPEYSFDGYIPYVANPANQKMEVPEDVEEPKKFFTANWGVLRQV</sequence>
<dbReference type="EMBL" id="JSAM01000020">
    <property type="protein sequence ID" value="KIA78418.1"/>
    <property type="molecule type" value="Genomic_DNA"/>
</dbReference>
<dbReference type="Pfam" id="PF00149">
    <property type="entry name" value="Metallophos"/>
    <property type="match status" value="1"/>
</dbReference>
<dbReference type="InterPro" id="IPR004843">
    <property type="entry name" value="Calcineurin-like_PHP"/>
</dbReference>
<reference evidence="2 3" key="1">
    <citation type="journal article" date="2014" name="Mol. Biol. Evol.">
        <title>Massive expansion of Ubiquitination-related gene families within the Chlamydiae.</title>
        <authorList>
            <person name="Domman D."/>
            <person name="Collingro A."/>
            <person name="Lagkouvardos I."/>
            <person name="Gehre L."/>
            <person name="Weinmaier T."/>
            <person name="Rattei T."/>
            <person name="Subtil A."/>
            <person name="Horn M."/>
        </authorList>
    </citation>
    <scope>NUCLEOTIDE SEQUENCE [LARGE SCALE GENOMIC DNA]</scope>
    <source>
        <strain evidence="2 3">OEW1</strain>
    </source>
</reference>
<dbReference type="InterPro" id="IPR051158">
    <property type="entry name" value="Metallophosphoesterase_sf"/>
</dbReference>
<dbReference type="InterPro" id="IPR029052">
    <property type="entry name" value="Metallo-depent_PP-like"/>
</dbReference>
<organism evidence="2 3">
    <name type="scientific">Parachlamydia acanthamoebae</name>
    <dbReference type="NCBI Taxonomy" id="83552"/>
    <lineage>
        <taxon>Bacteria</taxon>
        <taxon>Pseudomonadati</taxon>
        <taxon>Chlamydiota</taxon>
        <taxon>Chlamydiia</taxon>
        <taxon>Parachlamydiales</taxon>
        <taxon>Parachlamydiaceae</taxon>
        <taxon>Parachlamydia</taxon>
    </lineage>
</organism>
<dbReference type="RefSeq" id="WP_237753850.1">
    <property type="nucleotide sequence ID" value="NZ_JSAM01000020.1"/>
</dbReference>
<dbReference type="PANTHER" id="PTHR31302">
    <property type="entry name" value="TRANSMEMBRANE PROTEIN WITH METALLOPHOSPHOESTERASE DOMAIN-RELATED"/>
    <property type="match status" value="1"/>
</dbReference>
<gene>
    <name evidence="2" type="ORF">DB43_DZ00050</name>
</gene>
<dbReference type="GO" id="GO:0016787">
    <property type="term" value="F:hydrolase activity"/>
    <property type="evidence" value="ECO:0007669"/>
    <property type="project" value="InterPro"/>
</dbReference>
<protein>
    <recommendedName>
        <fullName evidence="1">Calcineurin-like phosphoesterase domain-containing protein</fullName>
    </recommendedName>
</protein>
<comment type="caution">
    <text evidence="2">The sequence shown here is derived from an EMBL/GenBank/DDBJ whole genome shotgun (WGS) entry which is preliminary data.</text>
</comment>
<dbReference type="Proteomes" id="UP000031307">
    <property type="component" value="Unassembled WGS sequence"/>
</dbReference>
<feature type="domain" description="Calcineurin-like phosphoesterase" evidence="1">
    <location>
        <begin position="1"/>
        <end position="112"/>
    </location>
</feature>
<name>A0A0C1EE88_9BACT</name>
<evidence type="ECO:0000259" key="1">
    <source>
        <dbReference type="Pfam" id="PF00149"/>
    </source>
</evidence>
<dbReference type="PATRIC" id="fig|83552.4.peg.346"/>
<evidence type="ECO:0000313" key="2">
    <source>
        <dbReference type="EMBL" id="KIA78418.1"/>
    </source>
</evidence>
<dbReference type="Gene3D" id="3.60.21.10">
    <property type="match status" value="1"/>
</dbReference>
<accession>A0A0C1EE88</accession>
<dbReference type="PANTHER" id="PTHR31302:SF22">
    <property type="entry name" value="PHOSPHOESTERASE"/>
    <property type="match status" value="1"/>
</dbReference>
<dbReference type="SUPFAM" id="SSF56300">
    <property type="entry name" value="Metallo-dependent phosphatases"/>
    <property type="match status" value="1"/>
</dbReference>
<evidence type="ECO:0000313" key="3">
    <source>
        <dbReference type="Proteomes" id="UP000031307"/>
    </source>
</evidence>
<proteinExistence type="predicted"/>
<dbReference type="AlphaFoldDB" id="A0A0C1EE88"/>